<evidence type="ECO:0000256" key="2">
    <source>
        <dbReference type="ARBA" id="ARBA00008335"/>
    </source>
</evidence>
<evidence type="ECO:0000256" key="1">
    <source>
        <dbReference type="ARBA" id="ARBA00004141"/>
    </source>
</evidence>
<dbReference type="OrthoDB" id="5296287at2759"/>
<feature type="domain" description="Major facilitator superfamily (MFS) profile" evidence="8">
    <location>
        <begin position="66"/>
        <end position="496"/>
    </location>
</feature>
<keyword evidence="4 7" id="KW-1133">Transmembrane helix</keyword>
<accession>A0A1W2TK93</accession>
<evidence type="ECO:0000313" key="10">
    <source>
        <dbReference type="Proteomes" id="UP000054516"/>
    </source>
</evidence>
<dbReference type="InterPro" id="IPR036259">
    <property type="entry name" value="MFS_trans_sf"/>
</dbReference>
<dbReference type="PROSITE" id="PS50850">
    <property type="entry name" value="MFS"/>
    <property type="match status" value="1"/>
</dbReference>
<dbReference type="FunFam" id="1.20.1250.20:FF:000011">
    <property type="entry name" value="MFS multidrug transporter, putative"/>
    <property type="match status" value="1"/>
</dbReference>
<dbReference type="GO" id="GO:0016020">
    <property type="term" value="C:membrane"/>
    <property type="evidence" value="ECO:0007669"/>
    <property type="project" value="UniProtKB-SubCell"/>
</dbReference>
<dbReference type="OMA" id="WITAIAY"/>
<comment type="similarity">
    <text evidence="2">Belongs to the major facilitator superfamily.</text>
</comment>
<evidence type="ECO:0000256" key="4">
    <source>
        <dbReference type="ARBA" id="ARBA00022989"/>
    </source>
</evidence>
<feature type="transmembrane region" description="Helical" evidence="7">
    <location>
        <begin position="64"/>
        <end position="85"/>
    </location>
</feature>
<feature type="transmembrane region" description="Helical" evidence="7">
    <location>
        <begin position="402"/>
        <end position="430"/>
    </location>
</feature>
<evidence type="ECO:0000256" key="3">
    <source>
        <dbReference type="ARBA" id="ARBA00022692"/>
    </source>
</evidence>
<feature type="transmembrane region" description="Helical" evidence="7">
    <location>
        <begin position="335"/>
        <end position="354"/>
    </location>
</feature>
<protein>
    <submittedName>
        <fullName evidence="9">Putative multidrug resistant protein</fullName>
    </submittedName>
</protein>
<feature type="transmembrane region" description="Helical" evidence="7">
    <location>
        <begin position="221"/>
        <end position="241"/>
    </location>
</feature>
<keyword evidence="10" id="KW-1185">Reference proteome</keyword>
<feature type="region of interest" description="Disordered" evidence="6">
    <location>
        <begin position="1"/>
        <end position="34"/>
    </location>
</feature>
<evidence type="ECO:0000256" key="5">
    <source>
        <dbReference type="ARBA" id="ARBA00023136"/>
    </source>
</evidence>
<dbReference type="InterPro" id="IPR011701">
    <property type="entry name" value="MFS"/>
</dbReference>
<feature type="transmembrane region" description="Helical" evidence="7">
    <location>
        <begin position="442"/>
        <end position="463"/>
    </location>
</feature>
<dbReference type="SUPFAM" id="SSF103473">
    <property type="entry name" value="MFS general substrate transporter"/>
    <property type="match status" value="1"/>
</dbReference>
<sequence>MADASSSTLKPEATSPLVRDPEKQTPHRVCTEDEDAEQQYIVGWEQPETSDPENPLNWPIWQKWSIIGVLTFLSFLVPLASSALAPGVPKILAEFHTDHQSLATFVVSVFVLGFAFGPLVIAPLGELYGRTVIYHVCNVLFVIFTVACALSTSIGMLIAFRFLAGFTGVAVLTNGSGTIIDLLPRDQRGRAISLWSGGSLIGPIIGPIFGGVLAESVSWRWVFWITAIAYGVGTIASFMVLRETYAPRILEQKAARWRKDTGNPRYQSRFANKGSARQLLISAIARPARMFVFSPIVAITSLYIAFLYGVVYIIFTTFTFVFEDIYAFNARSAGFVFIAGGVGNIIGQAFTGIYSDKVVKRNLAQGKEPRPEDRLDLVMTIPFALAPPVGIILYGWTTRSSIHWIVPLISTGIVGFGTLGLFTTTLTYLVEAFEQHAASVTAANTVWRSILGAVLPLFGLQLYDHLGLGWGNTLLGLALLALAPVLWVLHKFGARIRLNPKYQRRF</sequence>
<dbReference type="Pfam" id="PF07690">
    <property type="entry name" value="MFS_1"/>
    <property type="match status" value="1"/>
</dbReference>
<dbReference type="EMBL" id="DF977478">
    <property type="protein sequence ID" value="GAP88678.2"/>
    <property type="molecule type" value="Genomic_DNA"/>
</dbReference>
<dbReference type="STRING" id="77044.A0A1W2TK93"/>
<feature type="transmembrane region" description="Helical" evidence="7">
    <location>
        <begin position="291"/>
        <end position="315"/>
    </location>
</feature>
<feature type="transmembrane region" description="Helical" evidence="7">
    <location>
        <begin position="105"/>
        <end position="125"/>
    </location>
</feature>
<dbReference type="PANTHER" id="PTHR23502:SF68">
    <property type="entry name" value="MULTIDRUG TRANSPORTER, PUTATIVE (AFU_ORTHOLOGUE AFUA_3G01120)-RELATED"/>
    <property type="match status" value="1"/>
</dbReference>
<reference evidence="9" key="1">
    <citation type="submission" date="2016-03" db="EMBL/GenBank/DDBJ databases">
        <title>Draft genome sequence of Rosellinia necatrix.</title>
        <authorList>
            <person name="Kanematsu S."/>
        </authorList>
    </citation>
    <scope>NUCLEOTIDE SEQUENCE [LARGE SCALE GENOMIC DNA]</scope>
    <source>
        <strain evidence="9">W97</strain>
    </source>
</reference>
<keyword evidence="5 7" id="KW-0472">Membrane</keyword>
<feature type="transmembrane region" description="Helical" evidence="7">
    <location>
        <begin position="192"/>
        <end position="209"/>
    </location>
</feature>
<evidence type="ECO:0000259" key="8">
    <source>
        <dbReference type="PROSITE" id="PS50850"/>
    </source>
</evidence>
<organism evidence="9">
    <name type="scientific">Rosellinia necatrix</name>
    <name type="common">White root-rot fungus</name>
    <dbReference type="NCBI Taxonomy" id="77044"/>
    <lineage>
        <taxon>Eukaryota</taxon>
        <taxon>Fungi</taxon>
        <taxon>Dikarya</taxon>
        <taxon>Ascomycota</taxon>
        <taxon>Pezizomycotina</taxon>
        <taxon>Sordariomycetes</taxon>
        <taxon>Xylariomycetidae</taxon>
        <taxon>Xylariales</taxon>
        <taxon>Xylariaceae</taxon>
        <taxon>Rosellinia</taxon>
    </lineage>
</organism>
<gene>
    <name evidence="9" type="ORF">SAMD00023353_3300240</name>
</gene>
<feature type="transmembrane region" description="Helical" evidence="7">
    <location>
        <begin position="132"/>
        <end position="152"/>
    </location>
</feature>
<evidence type="ECO:0000256" key="6">
    <source>
        <dbReference type="SAM" id="MobiDB-lite"/>
    </source>
</evidence>
<dbReference type="PANTHER" id="PTHR23502">
    <property type="entry name" value="MAJOR FACILITATOR SUPERFAMILY"/>
    <property type="match status" value="1"/>
</dbReference>
<comment type="subcellular location">
    <subcellularLocation>
        <location evidence="1">Membrane</location>
        <topology evidence="1">Multi-pass membrane protein</topology>
    </subcellularLocation>
</comment>
<evidence type="ECO:0000256" key="7">
    <source>
        <dbReference type="SAM" id="Phobius"/>
    </source>
</evidence>
<feature type="compositionally biased region" description="Basic and acidic residues" evidence="6">
    <location>
        <begin position="19"/>
        <end position="31"/>
    </location>
</feature>
<proteinExistence type="inferred from homology"/>
<feature type="transmembrane region" description="Helical" evidence="7">
    <location>
        <begin position="375"/>
        <end position="396"/>
    </location>
</feature>
<evidence type="ECO:0000313" key="9">
    <source>
        <dbReference type="EMBL" id="GAP88678.2"/>
    </source>
</evidence>
<dbReference type="GO" id="GO:0022857">
    <property type="term" value="F:transmembrane transporter activity"/>
    <property type="evidence" value="ECO:0007669"/>
    <property type="project" value="InterPro"/>
</dbReference>
<feature type="transmembrane region" description="Helical" evidence="7">
    <location>
        <begin position="469"/>
        <end position="489"/>
    </location>
</feature>
<dbReference type="CDD" id="cd17323">
    <property type="entry name" value="MFS_Tpo1_MDR_like"/>
    <property type="match status" value="1"/>
</dbReference>
<dbReference type="Proteomes" id="UP000054516">
    <property type="component" value="Unassembled WGS sequence"/>
</dbReference>
<dbReference type="InterPro" id="IPR020846">
    <property type="entry name" value="MFS_dom"/>
</dbReference>
<name>A0A1W2TK93_ROSNE</name>
<dbReference type="Gene3D" id="1.20.1250.20">
    <property type="entry name" value="MFS general substrate transporter like domains"/>
    <property type="match status" value="1"/>
</dbReference>
<dbReference type="AlphaFoldDB" id="A0A1W2TK93"/>
<keyword evidence="3 7" id="KW-0812">Transmembrane</keyword>
<feature type="transmembrane region" description="Helical" evidence="7">
    <location>
        <begin position="158"/>
        <end position="180"/>
    </location>
</feature>